<accession>A0A9P5ZL39</accession>
<dbReference type="AlphaFoldDB" id="A0A9P5ZL39"/>
<keyword evidence="2" id="KW-1185">Reference proteome</keyword>
<feature type="non-terminal residue" evidence="1">
    <location>
        <position position="90"/>
    </location>
</feature>
<protein>
    <submittedName>
        <fullName evidence="1">Uncharacterized protein</fullName>
    </submittedName>
</protein>
<dbReference type="Proteomes" id="UP000807025">
    <property type="component" value="Unassembled WGS sequence"/>
</dbReference>
<name>A0A9P5ZL39_PLEER</name>
<dbReference type="EMBL" id="MU154650">
    <property type="protein sequence ID" value="KAF9490068.1"/>
    <property type="molecule type" value="Genomic_DNA"/>
</dbReference>
<organism evidence="1 2">
    <name type="scientific">Pleurotus eryngii</name>
    <name type="common">Boletus of the steppes</name>
    <dbReference type="NCBI Taxonomy" id="5323"/>
    <lineage>
        <taxon>Eukaryota</taxon>
        <taxon>Fungi</taxon>
        <taxon>Dikarya</taxon>
        <taxon>Basidiomycota</taxon>
        <taxon>Agaricomycotina</taxon>
        <taxon>Agaricomycetes</taxon>
        <taxon>Agaricomycetidae</taxon>
        <taxon>Agaricales</taxon>
        <taxon>Pleurotineae</taxon>
        <taxon>Pleurotaceae</taxon>
        <taxon>Pleurotus</taxon>
    </lineage>
</organism>
<proteinExistence type="predicted"/>
<sequence length="90" mass="10185">MTKRRESSEYAIRFASCMSGVLSSTLKIVGVPEQPFHYSNRGCQATGSRKSCCIQRETAPKCCIGRRLGLEYLEDGYMRREVLTTEEKVV</sequence>
<evidence type="ECO:0000313" key="2">
    <source>
        <dbReference type="Proteomes" id="UP000807025"/>
    </source>
</evidence>
<evidence type="ECO:0000313" key="1">
    <source>
        <dbReference type="EMBL" id="KAF9490068.1"/>
    </source>
</evidence>
<reference evidence="1" key="1">
    <citation type="submission" date="2020-11" db="EMBL/GenBank/DDBJ databases">
        <authorList>
            <consortium name="DOE Joint Genome Institute"/>
            <person name="Ahrendt S."/>
            <person name="Riley R."/>
            <person name="Andreopoulos W."/>
            <person name="Labutti K."/>
            <person name="Pangilinan J."/>
            <person name="Ruiz-Duenas F.J."/>
            <person name="Barrasa J.M."/>
            <person name="Sanchez-Garcia M."/>
            <person name="Camarero S."/>
            <person name="Miyauchi S."/>
            <person name="Serrano A."/>
            <person name="Linde D."/>
            <person name="Babiker R."/>
            <person name="Drula E."/>
            <person name="Ayuso-Fernandez I."/>
            <person name="Pacheco R."/>
            <person name="Padilla G."/>
            <person name="Ferreira P."/>
            <person name="Barriuso J."/>
            <person name="Kellner H."/>
            <person name="Castanera R."/>
            <person name="Alfaro M."/>
            <person name="Ramirez L."/>
            <person name="Pisabarro A.G."/>
            <person name="Kuo A."/>
            <person name="Tritt A."/>
            <person name="Lipzen A."/>
            <person name="He G."/>
            <person name="Yan M."/>
            <person name="Ng V."/>
            <person name="Cullen D."/>
            <person name="Martin F."/>
            <person name="Rosso M.-N."/>
            <person name="Henrissat B."/>
            <person name="Hibbett D."/>
            <person name="Martinez A.T."/>
            <person name="Grigoriev I.V."/>
        </authorList>
    </citation>
    <scope>NUCLEOTIDE SEQUENCE</scope>
    <source>
        <strain evidence="1">ATCC 90797</strain>
    </source>
</reference>
<gene>
    <name evidence="1" type="ORF">BDN71DRAFT_1455008</name>
</gene>
<comment type="caution">
    <text evidence="1">The sequence shown here is derived from an EMBL/GenBank/DDBJ whole genome shotgun (WGS) entry which is preliminary data.</text>
</comment>